<dbReference type="KEGG" id="pfaa:MM59RIKEN_09410"/>
<evidence type="ECO:0000313" key="2">
    <source>
        <dbReference type="EMBL" id="BCK83622.1"/>
    </source>
</evidence>
<organism evidence="2 3">
    <name type="scientific">Pusillibacter faecalis</name>
    <dbReference type="NCBI Taxonomy" id="2714358"/>
    <lineage>
        <taxon>Bacteria</taxon>
        <taxon>Bacillati</taxon>
        <taxon>Bacillota</taxon>
        <taxon>Clostridia</taxon>
        <taxon>Eubacteriales</taxon>
        <taxon>Oscillospiraceae</taxon>
        <taxon>Pusillibacter</taxon>
    </lineage>
</organism>
<evidence type="ECO:0000259" key="1">
    <source>
        <dbReference type="Pfam" id="PF20283"/>
    </source>
</evidence>
<feature type="domain" description="ABC-three component systems C-terminal" evidence="1">
    <location>
        <begin position="258"/>
        <end position="375"/>
    </location>
</feature>
<dbReference type="InterPro" id="IPR046913">
    <property type="entry name" value="ABC-3C_CTD7"/>
</dbReference>
<sequence>MDKAVNDATLKQAGTIYQYLIALRDCFDLNDNDTLQIETNGDVSIINNTGGLFQKEVKHHFADKSLSYRDIDFWKTLANWYTDYERVKNFSHFILSTTSKIPNNSPFSNWNTINKYEKLCRLKEIGTEDRKREDVFREQYNKIFGESYNESRLLSILDKFSIEAEKTSLPGISNEFAKYVGHIPPENRDNYIGALLGEILIKVKDPPHKWEVTRQSFERILQYQTSLYGTKGALPLPNEYGKTIVPEKEAKKLEQKQFVEAIREIEYESQISAAIADYWKADMTIMKYFQNNLIYLDSLDEYITDLADKMKYAKATSELDADGTNDTERIKISKKLYNSVMIWDAKDFGSIIRNQGFFQRGVIHNIVDETEFHWKVGGEKDEH</sequence>
<keyword evidence="3" id="KW-1185">Reference proteome</keyword>
<gene>
    <name evidence="2" type="ORF">MM59RIKEN_09410</name>
</gene>
<dbReference type="AlphaFoldDB" id="A0A810QBR2"/>
<accession>A0A810QBR2</accession>
<dbReference type="RefSeq" id="WP_213542805.1">
    <property type="nucleotide sequence ID" value="NZ_AP023420.1"/>
</dbReference>
<dbReference type="Proteomes" id="UP000679848">
    <property type="component" value="Chromosome"/>
</dbReference>
<name>A0A810QBR2_9FIRM</name>
<protein>
    <recommendedName>
        <fullName evidence="1">ABC-three component systems C-terminal domain-containing protein</fullName>
    </recommendedName>
</protein>
<reference evidence="2" key="1">
    <citation type="submission" date="2020-09" db="EMBL/GenBank/DDBJ databases">
        <title>New species isolated from human feces.</title>
        <authorList>
            <person name="Kitahara M."/>
            <person name="Shigeno Y."/>
            <person name="Shime M."/>
            <person name="Matsumoto Y."/>
            <person name="Nakamura S."/>
            <person name="Motooka D."/>
            <person name="Fukuoka S."/>
            <person name="Nishikawa H."/>
            <person name="Benno Y."/>
        </authorList>
    </citation>
    <scope>NUCLEOTIDE SEQUENCE</scope>
    <source>
        <strain evidence="2">MM59</strain>
    </source>
</reference>
<evidence type="ECO:0000313" key="3">
    <source>
        <dbReference type="Proteomes" id="UP000679848"/>
    </source>
</evidence>
<proteinExistence type="predicted"/>
<dbReference type="EMBL" id="AP023420">
    <property type="protein sequence ID" value="BCK83622.1"/>
    <property type="molecule type" value="Genomic_DNA"/>
</dbReference>
<dbReference type="Pfam" id="PF20283">
    <property type="entry name" value="CTD7"/>
    <property type="match status" value="1"/>
</dbReference>